<dbReference type="SUPFAM" id="SSF53474">
    <property type="entry name" value="alpha/beta-Hydrolases"/>
    <property type="match status" value="1"/>
</dbReference>
<organism evidence="3 4">
    <name type="scientific">Ceriporiopsis subvermispora (strain B)</name>
    <name type="common">White-rot fungus</name>
    <name type="synonym">Gelatoporia subvermispora</name>
    <dbReference type="NCBI Taxonomy" id="914234"/>
    <lineage>
        <taxon>Eukaryota</taxon>
        <taxon>Fungi</taxon>
        <taxon>Dikarya</taxon>
        <taxon>Basidiomycota</taxon>
        <taxon>Agaricomycotina</taxon>
        <taxon>Agaricomycetes</taxon>
        <taxon>Polyporales</taxon>
        <taxon>Gelatoporiaceae</taxon>
        <taxon>Gelatoporia</taxon>
    </lineage>
</organism>
<dbReference type="AlphaFoldDB" id="M2R654"/>
<protein>
    <recommendedName>
        <fullName evidence="2">Carboxylesterase type B domain-containing protein</fullName>
    </recommendedName>
</protein>
<feature type="domain" description="Carboxylesterase type B" evidence="2">
    <location>
        <begin position="25"/>
        <end position="513"/>
    </location>
</feature>
<dbReference type="Gene3D" id="3.40.50.1820">
    <property type="entry name" value="alpha/beta hydrolase"/>
    <property type="match status" value="1"/>
</dbReference>
<feature type="signal peptide" evidence="1">
    <location>
        <begin position="1"/>
        <end position="17"/>
    </location>
</feature>
<dbReference type="InterPro" id="IPR029058">
    <property type="entry name" value="AB_hydrolase_fold"/>
</dbReference>
<reference evidence="3 4" key="1">
    <citation type="journal article" date="2012" name="Proc. Natl. Acad. Sci. U.S.A.">
        <title>Comparative genomics of Ceriporiopsis subvermispora and Phanerochaete chrysosporium provide insight into selective ligninolysis.</title>
        <authorList>
            <person name="Fernandez-Fueyo E."/>
            <person name="Ruiz-Duenas F.J."/>
            <person name="Ferreira P."/>
            <person name="Floudas D."/>
            <person name="Hibbett D.S."/>
            <person name="Canessa P."/>
            <person name="Larrondo L.F."/>
            <person name="James T.Y."/>
            <person name="Seelenfreund D."/>
            <person name="Lobos S."/>
            <person name="Polanco R."/>
            <person name="Tello M."/>
            <person name="Honda Y."/>
            <person name="Watanabe T."/>
            <person name="Watanabe T."/>
            <person name="Ryu J.S."/>
            <person name="Kubicek C.P."/>
            <person name="Schmoll M."/>
            <person name="Gaskell J."/>
            <person name="Hammel K.E."/>
            <person name="St John F.J."/>
            <person name="Vanden Wymelenberg A."/>
            <person name="Sabat G."/>
            <person name="Splinter BonDurant S."/>
            <person name="Syed K."/>
            <person name="Yadav J.S."/>
            <person name="Doddapaneni H."/>
            <person name="Subramanian V."/>
            <person name="Lavin J.L."/>
            <person name="Oguiza J.A."/>
            <person name="Perez G."/>
            <person name="Pisabarro A.G."/>
            <person name="Ramirez L."/>
            <person name="Santoyo F."/>
            <person name="Master E."/>
            <person name="Coutinho P.M."/>
            <person name="Henrissat B."/>
            <person name="Lombard V."/>
            <person name="Magnuson J.K."/>
            <person name="Kuees U."/>
            <person name="Hori C."/>
            <person name="Igarashi K."/>
            <person name="Samejima M."/>
            <person name="Held B.W."/>
            <person name="Barry K.W."/>
            <person name="LaButti K.M."/>
            <person name="Lapidus A."/>
            <person name="Lindquist E.A."/>
            <person name="Lucas S.M."/>
            <person name="Riley R."/>
            <person name="Salamov A.A."/>
            <person name="Hoffmeister D."/>
            <person name="Schwenk D."/>
            <person name="Hadar Y."/>
            <person name="Yarden O."/>
            <person name="de Vries R.P."/>
            <person name="Wiebenga A."/>
            <person name="Stenlid J."/>
            <person name="Eastwood D."/>
            <person name="Grigoriev I.V."/>
            <person name="Berka R.M."/>
            <person name="Blanchette R.A."/>
            <person name="Kersten P."/>
            <person name="Martinez A.T."/>
            <person name="Vicuna R."/>
            <person name="Cullen D."/>
        </authorList>
    </citation>
    <scope>NUCLEOTIDE SEQUENCE [LARGE SCALE GENOMIC DNA]</scope>
    <source>
        <strain evidence="3 4">B</strain>
    </source>
</reference>
<evidence type="ECO:0000313" key="3">
    <source>
        <dbReference type="EMBL" id="EMD33632.1"/>
    </source>
</evidence>
<dbReference type="STRING" id="914234.M2R654"/>
<dbReference type="ESTHER" id="cers8-m2r654">
    <property type="family name" value="Fungal_carboxylesterase_lipase"/>
</dbReference>
<evidence type="ECO:0000256" key="1">
    <source>
        <dbReference type="SAM" id="SignalP"/>
    </source>
</evidence>
<evidence type="ECO:0000259" key="2">
    <source>
        <dbReference type="Pfam" id="PF00135"/>
    </source>
</evidence>
<dbReference type="InterPro" id="IPR002018">
    <property type="entry name" value="CarbesteraseB"/>
</dbReference>
<dbReference type="PANTHER" id="PTHR11559">
    <property type="entry name" value="CARBOXYLESTERASE"/>
    <property type="match status" value="1"/>
</dbReference>
<keyword evidence="1" id="KW-0732">Signal</keyword>
<proteinExistence type="predicted"/>
<name>M2R654_CERS8</name>
<dbReference type="Proteomes" id="UP000016930">
    <property type="component" value="Unassembled WGS sequence"/>
</dbReference>
<feature type="chain" id="PRO_5004023608" description="Carboxylesterase type B domain-containing protein" evidence="1">
    <location>
        <begin position="18"/>
        <end position="539"/>
    </location>
</feature>
<gene>
    <name evidence="3" type="ORF">CERSUDRAFT_159848</name>
</gene>
<dbReference type="Pfam" id="PF00135">
    <property type="entry name" value="COesterase"/>
    <property type="match status" value="1"/>
</dbReference>
<evidence type="ECO:0000313" key="4">
    <source>
        <dbReference type="Proteomes" id="UP000016930"/>
    </source>
</evidence>
<dbReference type="InterPro" id="IPR050309">
    <property type="entry name" value="Type-B_Carboxylest/Lipase"/>
</dbReference>
<keyword evidence="4" id="KW-1185">Reference proteome</keyword>
<accession>M2R654</accession>
<dbReference type="OrthoDB" id="408631at2759"/>
<sequence length="539" mass="59003">MLFWSLLISSLVSFCFAAPRSDSSPRVVLDKGEFVGEINGTTNCFLGIPYAKPAERYRQAEPNDPYFGIHNATNFGPSCPGVHDPTPNATFYQDYVDLVNSELPGVNAESSPVSEDCLTANIWTPIHAKPGDDYPVVVFIHLGAFVQGGSTSYNGGVIVERSMENGTPIIYVSINYRLAAFGFLPGKEAKAAGVTNLGMRDQREALRWVQRYIRSFGGDPGRVTIWGVNAGAESVGCQMLANNGDDEGLFSAAVMQSGFPLPLNTYAQLQSSYDAMVNGTNCTAAADTLECLRHVPFDTFSQAMAAVPTESRLAGWQNIIDYDFIQGQPPQRMMTGLISRVPYIVADTDDEGTQTASFLSSITTDEEVAQYVQQLALPGISDEETAEVLRLYPADPAQGSPFGTGDANELFPQYKRLGAIIGDLEFQGWRRFFLNVTSEHQPAYSYVSKYFKDYPILGASTVTDLLDIYAPGTLTDYLINFVAFGQPDNGTGIYWPRWIKSSPKILSFTNDSVPVEIIDDTFREEAINLVVSLNLAHPE</sequence>
<dbReference type="EMBL" id="KB445805">
    <property type="protein sequence ID" value="EMD33632.1"/>
    <property type="molecule type" value="Genomic_DNA"/>
</dbReference>
<dbReference type="HOGENOM" id="CLU_006586_10_6_1"/>